<keyword evidence="4" id="KW-0325">Glycoprotein</keyword>
<gene>
    <name evidence="7 9 10" type="ORF">SRAE_2000324500</name>
</gene>
<evidence type="ECO:0000256" key="4">
    <source>
        <dbReference type="ARBA" id="ARBA00023180"/>
    </source>
</evidence>
<evidence type="ECO:0000313" key="9">
    <source>
        <dbReference type="WBParaSite" id="SRAE_2000324500.1"/>
    </source>
</evidence>
<evidence type="ECO:0000256" key="2">
    <source>
        <dbReference type="ARBA" id="ARBA00022729"/>
    </source>
</evidence>
<organism evidence="7">
    <name type="scientific">Strongyloides ratti</name>
    <name type="common">Parasitic roundworm</name>
    <dbReference type="NCBI Taxonomy" id="34506"/>
    <lineage>
        <taxon>Eukaryota</taxon>
        <taxon>Metazoa</taxon>
        <taxon>Ecdysozoa</taxon>
        <taxon>Nematoda</taxon>
        <taxon>Chromadorea</taxon>
        <taxon>Rhabditida</taxon>
        <taxon>Tylenchina</taxon>
        <taxon>Panagrolaimomorpha</taxon>
        <taxon>Strongyloidoidea</taxon>
        <taxon>Strongyloididae</taxon>
        <taxon>Strongyloides</taxon>
    </lineage>
</organism>
<feature type="signal peptide" evidence="6">
    <location>
        <begin position="1"/>
        <end position="26"/>
    </location>
</feature>
<evidence type="ECO:0000256" key="3">
    <source>
        <dbReference type="ARBA" id="ARBA00022737"/>
    </source>
</evidence>
<keyword evidence="8" id="KW-1185">Reference proteome</keyword>
<evidence type="ECO:0000256" key="1">
    <source>
        <dbReference type="ARBA" id="ARBA00022614"/>
    </source>
</evidence>
<dbReference type="CTD" id="36380959"/>
<dbReference type="OMA" id="SKLWIWD"/>
<keyword evidence="3" id="KW-0677">Repeat</keyword>
<dbReference type="RefSeq" id="XP_024507789.1">
    <property type="nucleotide sequence ID" value="XM_024654415.1"/>
</dbReference>
<dbReference type="InterPro" id="IPR050467">
    <property type="entry name" value="LRFN"/>
</dbReference>
<sequence length="634" mass="72656">MKMNIFTFSKLTFIVILIIKISLTLQGKNKCKYIDYHIKKITEKDEERACKCYSNPRIFMHPSTADKSYGFSDWIGCTRKSVPAIFKSLTSINETVKANIYIYNSALSVLPRGMFDKIRPSALAIEDSNLSMIRPNSISVIGSQLKSLILRRNIIKTFEANVFENVTQLEYLDLSFNKISALKKGMIPNLEKLEIFYVVKNDINFIENGFFEGFKNLKKLNLAKNKLEIINSSTFKGLENLEHLNLEGNEIQFIEKDAFIGLKKLQFLNLGNNNIFQLYLSNLPDLQKIHLFYNAIDNLTELVFNNLKNLKYLNMDNNPIARINNTDLETLKESPNIEFISFAHSKIEIVEAKAFEHIKNLKILSMMDNEIYEIGNKESFLKPLTKLTTLILSSNRIETIEQNDLKGLSNLQILNLENNMIVNISSGALDSMESIENLYLNGNRLYYLPEKLFNSFDKSKLKNVDLSDNPWEAICGKSWISHWLEDIGDANRPTGDLNSLTTKCGTVAFYENDNDPIYITIVATILAALCLISLLTIAYFYFEDSRHTFRLHHSLKQFPAELLKKISNYTANNVKPETDNQSLIKTTLESKSVIRPLSTIYETESLLEEFNEVKTSHEGLNNDTSKKRVRFDGV</sequence>
<keyword evidence="1" id="KW-0433">Leucine-rich repeat</keyword>
<dbReference type="SMART" id="SM00365">
    <property type="entry name" value="LRR_SD22"/>
    <property type="match status" value="7"/>
</dbReference>
<dbReference type="GeneID" id="36380959"/>
<dbReference type="GO" id="GO:0016020">
    <property type="term" value="C:membrane"/>
    <property type="evidence" value="ECO:0007669"/>
    <property type="project" value="UniProtKB-SubCell"/>
</dbReference>
<reference evidence="9" key="2">
    <citation type="submission" date="2020-12" db="UniProtKB">
        <authorList>
            <consortium name="WormBaseParasite"/>
        </authorList>
    </citation>
    <scope>IDENTIFICATION</scope>
</reference>
<dbReference type="InterPro" id="IPR032675">
    <property type="entry name" value="LRR_dom_sf"/>
</dbReference>
<keyword evidence="5" id="KW-0472">Membrane</keyword>
<evidence type="ECO:0000256" key="6">
    <source>
        <dbReference type="SAM" id="SignalP"/>
    </source>
</evidence>
<dbReference type="Pfam" id="PF13855">
    <property type="entry name" value="LRR_8"/>
    <property type="match status" value="3"/>
</dbReference>
<dbReference type="WBParaSite" id="SRAE_2000324500.1">
    <property type="protein sequence ID" value="SRAE_2000324500.1"/>
    <property type="gene ID" value="WBGene00263466"/>
</dbReference>
<dbReference type="Gene3D" id="3.80.10.10">
    <property type="entry name" value="Ribonuclease Inhibitor"/>
    <property type="match status" value="3"/>
</dbReference>
<dbReference type="PANTHER" id="PTHR45842:SF12">
    <property type="entry name" value="KEKKON 5, ISOFORM A"/>
    <property type="match status" value="1"/>
</dbReference>
<evidence type="ECO:0000313" key="7">
    <source>
        <dbReference type="EMBL" id="CEF68589.1"/>
    </source>
</evidence>
<evidence type="ECO:0000313" key="8">
    <source>
        <dbReference type="Proteomes" id="UP000035682"/>
    </source>
</evidence>
<keyword evidence="5" id="KW-0812">Transmembrane</keyword>
<dbReference type="SMART" id="SM00369">
    <property type="entry name" value="LRR_TYP"/>
    <property type="match status" value="11"/>
</dbReference>
<evidence type="ECO:0000256" key="5">
    <source>
        <dbReference type="SAM" id="Phobius"/>
    </source>
</evidence>
<dbReference type="OrthoDB" id="676979at2759"/>
<name>A0A090MZA4_STRRB</name>
<dbReference type="AlphaFoldDB" id="A0A090MZA4"/>
<dbReference type="InterPro" id="IPR003591">
    <property type="entry name" value="Leu-rich_rpt_typical-subtyp"/>
</dbReference>
<accession>A0A090MZA4</accession>
<dbReference type="InterPro" id="IPR001611">
    <property type="entry name" value="Leu-rich_rpt"/>
</dbReference>
<dbReference type="STRING" id="34506.A0A090MZA4"/>
<keyword evidence="2 6" id="KW-0732">Signal</keyword>
<dbReference type="Proteomes" id="UP000035682">
    <property type="component" value="Unplaced"/>
</dbReference>
<dbReference type="EMBL" id="LN609529">
    <property type="protein sequence ID" value="CEF68589.1"/>
    <property type="molecule type" value="Genomic_DNA"/>
</dbReference>
<evidence type="ECO:0000313" key="10">
    <source>
        <dbReference type="WormBase" id="SRAE_2000324500"/>
    </source>
</evidence>
<dbReference type="SUPFAM" id="SSF52058">
    <property type="entry name" value="L domain-like"/>
    <property type="match status" value="1"/>
</dbReference>
<feature type="transmembrane region" description="Helical" evidence="5">
    <location>
        <begin position="517"/>
        <end position="542"/>
    </location>
</feature>
<protein>
    <submittedName>
        <fullName evidence="7 9">Leucine-rich repeat and Leucine-rich repeat, typical subtype-containing protein</fullName>
    </submittedName>
</protein>
<reference evidence="7 8" key="1">
    <citation type="submission" date="2014-09" db="EMBL/GenBank/DDBJ databases">
        <authorList>
            <person name="Martin A.A."/>
        </authorList>
    </citation>
    <scope>NUCLEOTIDE SEQUENCE</scope>
    <source>
        <strain evidence="8">ED321</strain>
        <strain evidence="7">ED321 Heterogonic</strain>
    </source>
</reference>
<dbReference type="PROSITE" id="PS51450">
    <property type="entry name" value="LRR"/>
    <property type="match status" value="5"/>
</dbReference>
<feature type="chain" id="PRO_5015031378" evidence="6">
    <location>
        <begin position="27"/>
        <end position="634"/>
    </location>
</feature>
<keyword evidence="5" id="KW-1133">Transmembrane helix</keyword>
<proteinExistence type="predicted"/>
<dbReference type="PANTHER" id="PTHR45842">
    <property type="entry name" value="SYNAPTIC ADHESION-LIKE MOLECULE SALM"/>
    <property type="match status" value="1"/>
</dbReference>
<dbReference type="WormBase" id="SRAE_2000324500">
    <property type="protein sequence ID" value="SRP01315"/>
    <property type="gene ID" value="WBGene00263466"/>
</dbReference>